<dbReference type="Pfam" id="PF07690">
    <property type="entry name" value="MFS_1"/>
    <property type="match status" value="1"/>
</dbReference>
<feature type="transmembrane region" description="Helical" evidence="6">
    <location>
        <begin position="369"/>
        <end position="389"/>
    </location>
</feature>
<dbReference type="Proteomes" id="UP000027195">
    <property type="component" value="Unassembled WGS sequence"/>
</dbReference>
<feature type="transmembrane region" description="Helical" evidence="6">
    <location>
        <begin position="170"/>
        <end position="191"/>
    </location>
</feature>
<keyword evidence="3 6" id="KW-0812">Transmembrane</keyword>
<evidence type="ECO:0000313" key="9">
    <source>
        <dbReference type="Proteomes" id="UP000027195"/>
    </source>
</evidence>
<feature type="transmembrane region" description="Helical" evidence="6">
    <location>
        <begin position="106"/>
        <end position="125"/>
    </location>
</feature>
<keyword evidence="9" id="KW-1185">Reference proteome</keyword>
<feature type="transmembrane region" description="Helical" evidence="6">
    <location>
        <begin position="141"/>
        <end position="164"/>
    </location>
</feature>
<evidence type="ECO:0000256" key="1">
    <source>
        <dbReference type="ARBA" id="ARBA00004141"/>
    </source>
</evidence>
<dbReference type="PANTHER" id="PTHR43791:SF49">
    <property type="entry name" value="TRANSPORTER, PUTATIVE (AFU_ORTHOLOGUE AFUA_4G04250)-RELATED"/>
    <property type="match status" value="1"/>
</dbReference>
<evidence type="ECO:0000256" key="3">
    <source>
        <dbReference type="ARBA" id="ARBA00022692"/>
    </source>
</evidence>
<dbReference type="GO" id="GO:0022857">
    <property type="term" value="F:transmembrane transporter activity"/>
    <property type="evidence" value="ECO:0007669"/>
    <property type="project" value="InterPro"/>
</dbReference>
<dbReference type="SUPFAM" id="SSF103473">
    <property type="entry name" value="MFS general substrate transporter"/>
    <property type="match status" value="1"/>
</dbReference>
<proteinExistence type="predicted"/>
<dbReference type="InterPro" id="IPR011701">
    <property type="entry name" value="MFS"/>
</dbReference>
<dbReference type="STRING" id="930990.A0A067MJH1"/>
<sequence length="497" mass="54298">MDSKSGEGALDASVVNDVSVLSVTSIPASSNVSDTKLVPQTFEVKDEEPPDVEPRKERNLVMKLDLRILGPSILIFLLCFLDRSNIGNARILNQDTGHSLVQTLNLSGYQFMVSLMLFLITYTVFESPSNFMLKRFRPSRWIAFLMMAWGALTMCLAAAHSYAALNAVRILLGAAEAGLFPGLVFVLTFWYKPNERLLRIAPIFASGSAAGAFGGAIAYGIGHLNGKNGLEGWRWLFILEGLPSCVMSIYVFFCFPDWPETAMWLSAEERLLAVRRLRGDASSSKSQTTWKDIKETLAQWRLAVHYLVYVCIAIPFGSLSLFSPSIVTGLGYSGLRAQLFTVPPYACAYVVTIAIAVSAERTNARSVHALLAMLTSSAAFLAQALIPATSFKARYSLFCIAASGSFACIPPLVGWLSSNLHTTTAAGLALGINISFGGVGQIVGTWIYPITDAPRYLKGHFINFGVLLVGSVLVIGLRFFYQHKNKRLSVGEKMWVL</sequence>
<evidence type="ECO:0000256" key="2">
    <source>
        <dbReference type="ARBA" id="ARBA00022448"/>
    </source>
</evidence>
<organism evidence="8 9">
    <name type="scientific">Botryobasidium botryosum (strain FD-172 SS1)</name>
    <dbReference type="NCBI Taxonomy" id="930990"/>
    <lineage>
        <taxon>Eukaryota</taxon>
        <taxon>Fungi</taxon>
        <taxon>Dikarya</taxon>
        <taxon>Basidiomycota</taxon>
        <taxon>Agaricomycotina</taxon>
        <taxon>Agaricomycetes</taxon>
        <taxon>Cantharellales</taxon>
        <taxon>Botryobasidiaceae</taxon>
        <taxon>Botryobasidium</taxon>
    </lineage>
</organism>
<dbReference type="OrthoDB" id="3639251at2759"/>
<feature type="transmembrane region" description="Helical" evidence="6">
    <location>
        <begin position="64"/>
        <end position="86"/>
    </location>
</feature>
<dbReference type="FunFam" id="1.20.1250.20:FF:000057">
    <property type="entry name" value="MFS general substrate transporter"/>
    <property type="match status" value="1"/>
</dbReference>
<feature type="transmembrane region" description="Helical" evidence="6">
    <location>
        <begin position="233"/>
        <end position="255"/>
    </location>
</feature>
<feature type="transmembrane region" description="Helical" evidence="6">
    <location>
        <begin position="428"/>
        <end position="448"/>
    </location>
</feature>
<gene>
    <name evidence="8" type="ORF">BOTBODRAFT_135209</name>
</gene>
<dbReference type="HOGENOM" id="CLU_001265_0_1_1"/>
<dbReference type="PROSITE" id="PS50850">
    <property type="entry name" value="MFS"/>
    <property type="match status" value="1"/>
</dbReference>
<dbReference type="InParanoid" id="A0A067MJH1"/>
<feature type="transmembrane region" description="Helical" evidence="6">
    <location>
        <begin position="339"/>
        <end position="357"/>
    </location>
</feature>
<accession>A0A067MJH1</accession>
<comment type="subcellular location">
    <subcellularLocation>
        <location evidence="1">Membrane</location>
        <topology evidence="1">Multi-pass membrane protein</topology>
    </subcellularLocation>
</comment>
<evidence type="ECO:0000313" key="8">
    <source>
        <dbReference type="EMBL" id="KDQ12032.1"/>
    </source>
</evidence>
<dbReference type="AlphaFoldDB" id="A0A067MJH1"/>
<evidence type="ECO:0000259" key="7">
    <source>
        <dbReference type="PROSITE" id="PS50850"/>
    </source>
</evidence>
<dbReference type="InterPro" id="IPR020846">
    <property type="entry name" value="MFS_dom"/>
</dbReference>
<feature type="transmembrane region" description="Helical" evidence="6">
    <location>
        <begin position="460"/>
        <end position="481"/>
    </location>
</feature>
<feature type="transmembrane region" description="Helical" evidence="6">
    <location>
        <begin position="306"/>
        <end position="327"/>
    </location>
</feature>
<keyword evidence="5 6" id="KW-0472">Membrane</keyword>
<protein>
    <recommendedName>
        <fullName evidence="7">Major facilitator superfamily (MFS) profile domain-containing protein</fullName>
    </recommendedName>
</protein>
<keyword evidence="2" id="KW-0813">Transport</keyword>
<feature type="transmembrane region" description="Helical" evidence="6">
    <location>
        <begin position="395"/>
        <end position="416"/>
    </location>
</feature>
<name>A0A067MJH1_BOTB1</name>
<keyword evidence="4 6" id="KW-1133">Transmembrane helix</keyword>
<dbReference type="Gene3D" id="1.20.1250.20">
    <property type="entry name" value="MFS general substrate transporter like domains"/>
    <property type="match status" value="2"/>
</dbReference>
<evidence type="ECO:0000256" key="5">
    <source>
        <dbReference type="ARBA" id="ARBA00023136"/>
    </source>
</evidence>
<feature type="transmembrane region" description="Helical" evidence="6">
    <location>
        <begin position="203"/>
        <end position="221"/>
    </location>
</feature>
<evidence type="ECO:0000256" key="4">
    <source>
        <dbReference type="ARBA" id="ARBA00022989"/>
    </source>
</evidence>
<feature type="domain" description="Major facilitator superfamily (MFS) profile" evidence="7">
    <location>
        <begin position="68"/>
        <end position="486"/>
    </location>
</feature>
<dbReference type="InterPro" id="IPR036259">
    <property type="entry name" value="MFS_trans_sf"/>
</dbReference>
<dbReference type="GO" id="GO:0016020">
    <property type="term" value="C:membrane"/>
    <property type="evidence" value="ECO:0007669"/>
    <property type="project" value="UniProtKB-SubCell"/>
</dbReference>
<reference evidence="9" key="1">
    <citation type="journal article" date="2014" name="Proc. Natl. Acad. Sci. U.S.A.">
        <title>Extensive sampling of basidiomycete genomes demonstrates inadequacy of the white-rot/brown-rot paradigm for wood decay fungi.</title>
        <authorList>
            <person name="Riley R."/>
            <person name="Salamov A.A."/>
            <person name="Brown D.W."/>
            <person name="Nagy L.G."/>
            <person name="Floudas D."/>
            <person name="Held B.W."/>
            <person name="Levasseur A."/>
            <person name="Lombard V."/>
            <person name="Morin E."/>
            <person name="Otillar R."/>
            <person name="Lindquist E.A."/>
            <person name="Sun H."/>
            <person name="LaButti K.M."/>
            <person name="Schmutz J."/>
            <person name="Jabbour D."/>
            <person name="Luo H."/>
            <person name="Baker S.E."/>
            <person name="Pisabarro A.G."/>
            <person name="Walton J.D."/>
            <person name="Blanchette R.A."/>
            <person name="Henrissat B."/>
            <person name="Martin F."/>
            <person name="Cullen D."/>
            <person name="Hibbett D.S."/>
            <person name="Grigoriev I.V."/>
        </authorList>
    </citation>
    <scope>NUCLEOTIDE SEQUENCE [LARGE SCALE GENOMIC DNA]</scope>
    <source>
        <strain evidence="9">FD-172 SS1</strain>
    </source>
</reference>
<dbReference type="EMBL" id="KL198053">
    <property type="protein sequence ID" value="KDQ12032.1"/>
    <property type="molecule type" value="Genomic_DNA"/>
</dbReference>
<dbReference type="PANTHER" id="PTHR43791">
    <property type="entry name" value="PERMEASE-RELATED"/>
    <property type="match status" value="1"/>
</dbReference>
<dbReference type="FunFam" id="1.20.1250.20:FF:000013">
    <property type="entry name" value="MFS general substrate transporter"/>
    <property type="match status" value="1"/>
</dbReference>
<evidence type="ECO:0000256" key="6">
    <source>
        <dbReference type="SAM" id="Phobius"/>
    </source>
</evidence>